<dbReference type="GO" id="GO:0015031">
    <property type="term" value="P:protein transport"/>
    <property type="evidence" value="ECO:0007669"/>
    <property type="project" value="UniProtKB-KW"/>
</dbReference>
<dbReference type="AlphaFoldDB" id="A0AAF0PP42"/>
<name>A0AAF0PP42_SOLVR</name>
<accession>A0AAF0PP42</accession>
<dbReference type="PANTHER" id="PTHR13402">
    <property type="entry name" value="RGPR-RELATED"/>
    <property type="match status" value="1"/>
</dbReference>
<evidence type="ECO:0000256" key="3">
    <source>
        <dbReference type="ARBA" id="ARBA00022448"/>
    </source>
</evidence>
<dbReference type="PANTHER" id="PTHR13402:SF28">
    <property type="entry name" value="PROTEIN TRANSPORT PROTEIN SEC16"/>
    <property type="match status" value="1"/>
</dbReference>
<proteinExistence type="inferred from homology"/>
<dbReference type="Pfam" id="PF12931">
    <property type="entry name" value="TPR_Sec16"/>
    <property type="match status" value="1"/>
</dbReference>
<evidence type="ECO:0000313" key="9">
    <source>
        <dbReference type="Proteomes" id="UP001234989"/>
    </source>
</evidence>
<keyword evidence="4 6" id="KW-0256">Endoplasmic reticulum</keyword>
<dbReference type="GO" id="GO:0070971">
    <property type="term" value="C:endoplasmic reticulum exit site"/>
    <property type="evidence" value="ECO:0007669"/>
    <property type="project" value="TreeGrafter"/>
</dbReference>
<dbReference type="PROSITE" id="PS50868">
    <property type="entry name" value="POST_SET"/>
    <property type="match status" value="1"/>
</dbReference>
<evidence type="ECO:0000256" key="2">
    <source>
        <dbReference type="ARBA" id="ARBA00005927"/>
    </source>
</evidence>
<dbReference type="GO" id="GO:0012507">
    <property type="term" value="C:ER to Golgi transport vesicle membrane"/>
    <property type="evidence" value="ECO:0007669"/>
    <property type="project" value="TreeGrafter"/>
</dbReference>
<dbReference type="Pfam" id="PF12932">
    <property type="entry name" value="Sec16"/>
    <property type="match status" value="1"/>
</dbReference>
<gene>
    <name evidence="8" type="ORF">MTR67_001978</name>
</gene>
<dbReference type="InterPro" id="IPR024298">
    <property type="entry name" value="Sec16_Sec23-bd"/>
</dbReference>
<comment type="subcellular location">
    <subcellularLocation>
        <location evidence="1">Endoplasmic reticulum</location>
    </subcellularLocation>
    <subcellularLocation>
        <location evidence="6">Golgi apparatus membrane</location>
    </subcellularLocation>
</comment>
<organism evidence="8 9">
    <name type="scientific">Solanum verrucosum</name>
    <dbReference type="NCBI Taxonomy" id="315347"/>
    <lineage>
        <taxon>Eukaryota</taxon>
        <taxon>Viridiplantae</taxon>
        <taxon>Streptophyta</taxon>
        <taxon>Embryophyta</taxon>
        <taxon>Tracheophyta</taxon>
        <taxon>Spermatophyta</taxon>
        <taxon>Magnoliopsida</taxon>
        <taxon>eudicotyledons</taxon>
        <taxon>Gunneridae</taxon>
        <taxon>Pentapetalae</taxon>
        <taxon>asterids</taxon>
        <taxon>lamiids</taxon>
        <taxon>Solanales</taxon>
        <taxon>Solanaceae</taxon>
        <taxon>Solanoideae</taxon>
        <taxon>Solaneae</taxon>
        <taxon>Solanum</taxon>
    </lineage>
</organism>
<comment type="similarity">
    <text evidence="2 6">Belongs to the SEC16 family.</text>
</comment>
<evidence type="ECO:0000256" key="4">
    <source>
        <dbReference type="ARBA" id="ARBA00022824"/>
    </source>
</evidence>
<keyword evidence="6" id="KW-0653">Protein transport</keyword>
<dbReference type="Proteomes" id="UP001234989">
    <property type="component" value="Chromosome 1"/>
</dbReference>
<evidence type="ECO:0000256" key="6">
    <source>
        <dbReference type="RuleBase" id="RU364101"/>
    </source>
</evidence>
<evidence type="ECO:0000313" key="8">
    <source>
        <dbReference type="EMBL" id="WMV08593.1"/>
    </source>
</evidence>
<protein>
    <recommendedName>
        <fullName evidence="6">Protein transport protein sec16</fullName>
    </recommendedName>
</protein>
<keyword evidence="9" id="KW-1185">Reference proteome</keyword>
<evidence type="ECO:0000259" key="7">
    <source>
        <dbReference type="PROSITE" id="PS50868"/>
    </source>
</evidence>
<keyword evidence="3 6" id="KW-0813">Transport</keyword>
<sequence length="247" mass="27232">MIESICTWWVKNPVGGSISLLNLMDVVSERVDSSSLAMGACDYTRALCRQSFLGPLVGGSPSIKELNKWIDQRISNSESPDMDYKERRRKVMYVPETVAKLFASVKRNGMQLNQYGTVAQWLQQLPSEGQMRTTASELQSLLVSGRKKEALQCAQEGQLWGPALVLSAQLADQFYVETVKQMALQQLVAGSPLRTLCLLIAGQPADAFSVESTSQRCKCGSTACTGFVFITCYKQLVSLAYLLPFPP</sequence>
<evidence type="ECO:0000256" key="1">
    <source>
        <dbReference type="ARBA" id="ARBA00004240"/>
    </source>
</evidence>
<feature type="domain" description="Post-SET" evidence="7">
    <location>
        <begin position="213"/>
        <end position="229"/>
    </location>
</feature>
<keyword evidence="5 6" id="KW-0931">ER-Golgi transport</keyword>
<dbReference type="InterPro" id="IPR003616">
    <property type="entry name" value="Post-SET_dom"/>
</dbReference>
<reference evidence="8" key="1">
    <citation type="submission" date="2023-08" db="EMBL/GenBank/DDBJ databases">
        <title>A de novo genome assembly of Solanum verrucosum Schlechtendal, a Mexican diploid species geographically isolated from the other diploid A-genome species in potato relatives.</title>
        <authorList>
            <person name="Hosaka K."/>
        </authorList>
    </citation>
    <scope>NUCLEOTIDE SEQUENCE</scope>
    <source>
        <tissue evidence="8">Young leaves</tissue>
    </source>
</reference>
<dbReference type="InterPro" id="IPR024340">
    <property type="entry name" value="Sec16_CCD"/>
</dbReference>
<dbReference type="GO" id="GO:0000139">
    <property type="term" value="C:Golgi membrane"/>
    <property type="evidence" value="ECO:0007669"/>
    <property type="project" value="UniProtKB-SubCell"/>
</dbReference>
<dbReference type="GO" id="GO:0007030">
    <property type="term" value="P:Golgi organization"/>
    <property type="evidence" value="ECO:0007669"/>
    <property type="project" value="TreeGrafter"/>
</dbReference>
<keyword evidence="6" id="KW-0472">Membrane</keyword>
<dbReference type="GO" id="GO:0016192">
    <property type="term" value="P:vesicle-mediated transport"/>
    <property type="evidence" value="ECO:0007669"/>
    <property type="project" value="UniProtKB-KW"/>
</dbReference>
<keyword evidence="6" id="KW-0333">Golgi apparatus</keyword>
<evidence type="ECO:0000256" key="5">
    <source>
        <dbReference type="ARBA" id="ARBA00022892"/>
    </source>
</evidence>
<dbReference type="GO" id="GO:0070973">
    <property type="term" value="P:protein localization to endoplasmic reticulum exit site"/>
    <property type="evidence" value="ECO:0007669"/>
    <property type="project" value="TreeGrafter"/>
</dbReference>
<dbReference type="EMBL" id="CP133612">
    <property type="protein sequence ID" value="WMV08593.1"/>
    <property type="molecule type" value="Genomic_DNA"/>
</dbReference>